<evidence type="ECO:0000313" key="2">
    <source>
        <dbReference type="EMBL" id="BAU56860.1"/>
    </source>
</evidence>
<evidence type="ECO:0000313" key="3">
    <source>
        <dbReference type="Proteomes" id="UP000218890"/>
    </source>
</evidence>
<dbReference type="GO" id="GO:0016874">
    <property type="term" value="F:ligase activity"/>
    <property type="evidence" value="ECO:0007669"/>
    <property type="project" value="UniProtKB-KW"/>
</dbReference>
<keyword evidence="3" id="KW-1185">Reference proteome</keyword>
<dbReference type="InterPro" id="IPR039523">
    <property type="entry name" value="RimK-rel_E_lig_ATP-grasp"/>
</dbReference>
<proteinExistence type="predicted"/>
<organism evidence="2 3">
    <name type="scientific">Halorhodospira halochloris</name>
    <name type="common">Ectothiorhodospira halochloris</name>
    <dbReference type="NCBI Taxonomy" id="1052"/>
    <lineage>
        <taxon>Bacteria</taxon>
        <taxon>Pseudomonadati</taxon>
        <taxon>Pseudomonadota</taxon>
        <taxon>Gammaproteobacteria</taxon>
        <taxon>Chromatiales</taxon>
        <taxon>Ectothiorhodospiraceae</taxon>
        <taxon>Halorhodospira</taxon>
    </lineage>
</organism>
<evidence type="ECO:0000259" key="1">
    <source>
        <dbReference type="Pfam" id="PF14397"/>
    </source>
</evidence>
<keyword evidence="2" id="KW-0436">Ligase</keyword>
<sequence length="111" mass="12281">MAPWRRIADRPVWRQWCQCYLLSYLGADLVLDEEHGPQLLELNARPGLSVQIANGTGLLPRLQAIEQLQSVHSSPAERVDFAMANFAACPAQTNTSGSDYPCQQQKSSPLS</sequence>
<dbReference type="Proteomes" id="UP000218890">
    <property type="component" value="Chromosome"/>
</dbReference>
<dbReference type="EMBL" id="AP017372">
    <property type="protein sequence ID" value="BAU56860.1"/>
    <property type="molecule type" value="Genomic_DNA"/>
</dbReference>
<reference evidence="2" key="1">
    <citation type="submission" date="2016-02" db="EMBL/GenBank/DDBJ databases">
        <title>Halorhodospira halochloris DSM-1059 complete genome, version 2.</title>
        <authorList>
            <person name="Tsukatani Y."/>
        </authorList>
    </citation>
    <scope>NUCLEOTIDE SEQUENCE</scope>
    <source>
        <strain evidence="2">DSM 1059</strain>
    </source>
</reference>
<dbReference type="Pfam" id="PF14397">
    <property type="entry name" value="ATPgrasp_ST"/>
    <property type="match status" value="1"/>
</dbReference>
<accession>A0A110B4K2</accession>
<dbReference type="KEGG" id="hhk:HH1059_01850"/>
<dbReference type="RefSeq" id="WP_420809682.1">
    <property type="nucleotide sequence ID" value="NZ_AP017372.2"/>
</dbReference>
<gene>
    <name evidence="2" type="ORF">HH1059_01850</name>
</gene>
<name>A0A110B4K2_HALHR</name>
<feature type="domain" description="Alpha-L-glutamate ligase-related protein ATP-grasp" evidence="1">
    <location>
        <begin position="21"/>
        <end position="67"/>
    </location>
</feature>
<protein>
    <submittedName>
        <fullName evidence="2">Alpha-L-glutamate ligase family protein</fullName>
    </submittedName>
</protein>
<dbReference type="AlphaFoldDB" id="A0A110B4K2"/>